<organism evidence="1 2">
    <name type="scientific">Photorhabdus tasmaniensis</name>
    <dbReference type="NCBI Taxonomy" id="1004159"/>
    <lineage>
        <taxon>Bacteria</taxon>
        <taxon>Pseudomonadati</taxon>
        <taxon>Pseudomonadota</taxon>
        <taxon>Gammaproteobacteria</taxon>
        <taxon>Enterobacterales</taxon>
        <taxon>Morganellaceae</taxon>
        <taxon>Photorhabdus</taxon>
    </lineage>
</organism>
<sequence length="64" mass="7005">MNIVKFGRAIASSEYIACDILSAIEQSLPPTKTYQPDNLPANSEVKLMISAEHRNLGLSAPEFL</sequence>
<proteinExistence type="predicted"/>
<evidence type="ECO:0000313" key="1">
    <source>
        <dbReference type="EMBL" id="NHB88707.1"/>
    </source>
</evidence>
<comment type="caution">
    <text evidence="1">The sequence shown here is derived from an EMBL/GenBank/DDBJ whole genome shotgun (WGS) entry which is preliminary data.</text>
</comment>
<reference evidence="1 2" key="1">
    <citation type="submission" date="2018-02" db="EMBL/GenBank/DDBJ databases">
        <authorList>
            <person name="Machado R.A."/>
        </authorList>
    </citation>
    <scope>NUCLEOTIDE SEQUENCE [LARGE SCALE GENOMIC DNA]</scope>
    <source>
        <strain evidence="1 2">T327</strain>
    </source>
</reference>
<dbReference type="Proteomes" id="UP000697802">
    <property type="component" value="Unassembled WGS sequence"/>
</dbReference>
<keyword evidence="2" id="KW-1185">Reference proteome</keyword>
<accession>A0ABX0GJK3</accession>
<gene>
    <name evidence="1" type="ORF">C5471_13735</name>
</gene>
<evidence type="ECO:0000313" key="2">
    <source>
        <dbReference type="Proteomes" id="UP000697802"/>
    </source>
</evidence>
<name>A0ABX0GJK3_9GAMM</name>
<protein>
    <submittedName>
        <fullName evidence="1">Uncharacterized protein</fullName>
    </submittedName>
</protein>
<dbReference type="EMBL" id="PUJU01000027">
    <property type="protein sequence ID" value="NHB88707.1"/>
    <property type="molecule type" value="Genomic_DNA"/>
</dbReference>